<dbReference type="AlphaFoldDB" id="A0AAW0N9T2"/>
<proteinExistence type="predicted"/>
<feature type="transmembrane region" description="Helical" evidence="1">
    <location>
        <begin position="83"/>
        <end position="108"/>
    </location>
</feature>
<accession>A0AAW0N9T2</accession>
<reference evidence="3" key="1">
    <citation type="submission" date="2024-04" db="EMBL/GenBank/DDBJ databases">
        <title>Salinicola lusitanus LLJ914,a marine bacterium isolated from the Okinawa Trough.</title>
        <authorList>
            <person name="Li J."/>
        </authorList>
    </citation>
    <scope>NUCLEOTIDE SEQUENCE [LARGE SCALE GENOMIC DNA]</scope>
</reference>
<comment type="caution">
    <text evidence="2">The sequence shown here is derived from an EMBL/GenBank/DDBJ whole genome shotgun (WGS) entry which is preliminary data.</text>
</comment>
<evidence type="ECO:0000256" key="1">
    <source>
        <dbReference type="SAM" id="Phobius"/>
    </source>
</evidence>
<organism evidence="2 3">
    <name type="scientific">Mugilogobius chulae</name>
    <name type="common">yellowstripe goby</name>
    <dbReference type="NCBI Taxonomy" id="88201"/>
    <lineage>
        <taxon>Eukaryota</taxon>
        <taxon>Metazoa</taxon>
        <taxon>Chordata</taxon>
        <taxon>Craniata</taxon>
        <taxon>Vertebrata</taxon>
        <taxon>Euteleostomi</taxon>
        <taxon>Actinopterygii</taxon>
        <taxon>Neopterygii</taxon>
        <taxon>Teleostei</taxon>
        <taxon>Neoteleostei</taxon>
        <taxon>Acanthomorphata</taxon>
        <taxon>Gobiaria</taxon>
        <taxon>Gobiiformes</taxon>
        <taxon>Gobioidei</taxon>
        <taxon>Gobiidae</taxon>
        <taxon>Gobionellinae</taxon>
        <taxon>Mugilogobius</taxon>
    </lineage>
</organism>
<keyword evidence="1" id="KW-0812">Transmembrane</keyword>
<gene>
    <name evidence="2" type="ORF">WMY93_026874</name>
</gene>
<keyword evidence="1" id="KW-0472">Membrane</keyword>
<dbReference type="EMBL" id="JBBPFD010000019">
    <property type="protein sequence ID" value="KAK7887253.1"/>
    <property type="molecule type" value="Genomic_DNA"/>
</dbReference>
<dbReference type="Proteomes" id="UP001460270">
    <property type="component" value="Unassembled WGS sequence"/>
</dbReference>
<evidence type="ECO:0000313" key="2">
    <source>
        <dbReference type="EMBL" id="KAK7887253.1"/>
    </source>
</evidence>
<keyword evidence="1" id="KW-1133">Transmembrane helix</keyword>
<protein>
    <recommendedName>
        <fullName evidence="4">Ig-like domain-containing protein</fullName>
    </recommendedName>
</protein>
<dbReference type="Gene3D" id="2.60.40.10">
    <property type="entry name" value="Immunoglobulins"/>
    <property type="match status" value="1"/>
</dbReference>
<name>A0AAW0N9T2_9GOBI</name>
<dbReference type="InterPro" id="IPR013783">
    <property type="entry name" value="Ig-like_fold"/>
</dbReference>
<evidence type="ECO:0000313" key="3">
    <source>
        <dbReference type="Proteomes" id="UP001460270"/>
    </source>
</evidence>
<sequence>MVREGDSVNFTCKYPAITKNNTKFFCWARPVCSSFLIAIYPFERWEINGRFALHDDSMLDSLWCKWTDWTQRTMAPTEHSLPVFVTVVSCLSALVIVFLFTLCLIFSVRNRRHTQQRARAREMSADYEVMMSGVLPVACSCPDFETSENNPKNPAPGVRHCTEQRPLTLSESFAALEVLTEVGVPGHFSQYQGLDLGSVDEHVYHGITKPTHL</sequence>
<evidence type="ECO:0008006" key="4">
    <source>
        <dbReference type="Google" id="ProtNLM"/>
    </source>
</evidence>
<keyword evidence="3" id="KW-1185">Reference proteome</keyword>